<keyword evidence="1" id="KW-0812">Transmembrane</keyword>
<keyword evidence="1" id="KW-0472">Membrane</keyword>
<evidence type="ECO:0000313" key="2">
    <source>
        <dbReference type="EMBL" id="MBE1564223.1"/>
    </source>
</evidence>
<proteinExistence type="predicted"/>
<evidence type="ECO:0000256" key="1">
    <source>
        <dbReference type="SAM" id="Phobius"/>
    </source>
</evidence>
<protein>
    <submittedName>
        <fullName evidence="2">Peptidoglycan/LPS O-acetylase OafA/YrhL</fullName>
    </submittedName>
</protein>
<comment type="caution">
    <text evidence="2">The sequence shown here is derived from an EMBL/GenBank/DDBJ whole genome shotgun (WGS) entry which is preliminary data.</text>
</comment>
<sequence length="303" mass="31917">MAQTNARTSVVRGAVVGLVVGLAVAAIHADAAAQDHEFGTELYYLAMLAVPFPLGGGAARLLRMSRWGVVSIIGAIATLLLGTAVWRVVPENTLFGVDDPRAGGVWVLAGLIGYLAAAWWARETGGWWGRITIAGLLVTAQVATLQVEEPLRRSREVSAFERAGVPLVAPEVAGHTLNRAEVWSGDQEEGGSAILLEYERGRGDAYDSTWSQVRVFVRPVSAATPEAACATPYPLLMWGTEGGPCRSAGGGRWVRQDPDGVTAVFARHGNALVQLDSGSASEADLLAVLRTVRPVSAVTLANV</sequence>
<feature type="transmembrane region" description="Helical" evidence="1">
    <location>
        <begin position="69"/>
        <end position="89"/>
    </location>
</feature>
<organism evidence="2 3">
    <name type="scientific">Nonomuraea africana</name>
    <dbReference type="NCBI Taxonomy" id="46171"/>
    <lineage>
        <taxon>Bacteria</taxon>
        <taxon>Bacillati</taxon>
        <taxon>Actinomycetota</taxon>
        <taxon>Actinomycetes</taxon>
        <taxon>Streptosporangiales</taxon>
        <taxon>Streptosporangiaceae</taxon>
        <taxon>Nonomuraea</taxon>
    </lineage>
</organism>
<feature type="transmembrane region" description="Helical" evidence="1">
    <location>
        <begin position="101"/>
        <end position="121"/>
    </location>
</feature>
<gene>
    <name evidence="2" type="ORF">H4W81_007002</name>
</gene>
<feature type="transmembrane region" description="Helical" evidence="1">
    <location>
        <begin position="43"/>
        <end position="62"/>
    </location>
</feature>
<evidence type="ECO:0000313" key="3">
    <source>
        <dbReference type="Proteomes" id="UP000661607"/>
    </source>
</evidence>
<reference evidence="2 3" key="1">
    <citation type="submission" date="2020-10" db="EMBL/GenBank/DDBJ databases">
        <title>Sequencing the genomes of 1000 actinobacteria strains.</title>
        <authorList>
            <person name="Klenk H.-P."/>
        </authorList>
    </citation>
    <scope>NUCLEOTIDE SEQUENCE [LARGE SCALE GENOMIC DNA]</scope>
    <source>
        <strain evidence="2 3">DSM 43748</strain>
    </source>
</reference>
<keyword evidence="3" id="KW-1185">Reference proteome</keyword>
<keyword evidence="1" id="KW-1133">Transmembrane helix</keyword>
<accession>A0ABR9KRJ8</accession>
<dbReference type="Proteomes" id="UP000661607">
    <property type="component" value="Unassembled WGS sequence"/>
</dbReference>
<dbReference type="RefSeq" id="WP_192778640.1">
    <property type="nucleotide sequence ID" value="NZ_BAAASY010000008.1"/>
</dbReference>
<name>A0ABR9KRJ8_9ACTN</name>
<dbReference type="EMBL" id="JADBEF010000001">
    <property type="protein sequence ID" value="MBE1564223.1"/>
    <property type="molecule type" value="Genomic_DNA"/>
</dbReference>